<protein>
    <submittedName>
        <fullName evidence="8">Uncharacterized protein</fullName>
    </submittedName>
</protein>
<dbReference type="PANTHER" id="PTHR11706">
    <property type="entry name" value="SOLUTE CARRIER PROTEIN FAMILY 11 MEMBER"/>
    <property type="match status" value="1"/>
</dbReference>
<dbReference type="GO" id="GO:0005886">
    <property type="term" value="C:plasma membrane"/>
    <property type="evidence" value="ECO:0007669"/>
    <property type="project" value="TreeGrafter"/>
</dbReference>
<feature type="region of interest" description="Disordered" evidence="6">
    <location>
        <begin position="503"/>
        <end position="525"/>
    </location>
</feature>
<keyword evidence="3 7" id="KW-0812">Transmembrane</keyword>
<sequence length="1320" mass="145355">MEDGRSNPTAHERLFVAAAPVLLISMGYIDAGKWVSCIDSGARFGNDLVPFVLFFNLFGILCYYLSAYVGLITGKNLAQICSEEYDRRTCIFLGVQAELSDYRHCTWTQYDLRDGLVQLFSFDSPECSALSAFFHLDGELFNLCYLFGMKLKEHSRVKVLVIYMAALALFCYMLGILISVPEFPVPTNGFISKLSGESAFALMSLLGANVMPHYFYVHSSIVQRYQRPRGVPKSVWSHDNFIVTLTISSGIFLVNYLLMNSAASAFYSTSVGMINFQDSMSLVDQAFKDPVILFTSFVVLCLANQITALIWEYCAEGGETMLHDFFKMDLPVWLHRATVRIFAIVTALYCLWHSGTEGMYHMLICAQVIVALLLPSSMIPLFRIASSRKVMGLFKISPVLEFVVLIAFMGMLGLEIIFMVEMIFGKSDWVSNLRWNMGNTTSIAYVLLLGAACISLSFMAWLAATPLRSTNARADSQPWSRVSQQIARDSYTKIEGNDVVDTEGREDEPFCKHESPPSKENSLCSHRDMLTSNYDINLPETIMDSVHEPYLTTIEENLVVNVPMSVPRGNSSPQQSVASGESISVCNVVVGPSDVPLSTTIPMKSEATEPAEKTLRIEGDSQIEKDDEEGNAWDPEGSSKDALGVDPSATQEGLGSLRSLNGKGDEGGTSIGSLSRLSGLGRAARRQLAAALDEFWGQLYDFHGQITPDARAKKLDLLLGLDSKPSQLLTKANSEGKDFGMPIQPLGRGISDNPMNMSLNNASEQQKFRNFIESACKFPSTSGSIWSNQTPWLDRYPLGSNRRMLDASWRRYQSVRLPASSDSLEHQPATVHGYEIASYLNQIAKNNIPNYVNGQLGSAPQKSPSLIPNNYGVSHPFSLGEISSNGFSSMQPSSFQNLAVQRNNPLQSDKQHYDPCTATSVENLGSQNNAKKYHSLPSISGLNVPLRNPHLSDRSTQWEIPKTSTRFGVSVGRTTYEQLSYTSVGSGTVAPLAFDELSPSRAYKDAISLGLNSGSNTGSLWSRQPFEQFGVANKTMSLGAEEPGTQTVSVTPEPEPLSLAEIESKLLQSLRLCILKLLKLEGSEWLFRPNDAVDEDLIDRIATRERFFYEVESQDLKQAAHLGEPQYSYSERKSGSPMGFDDAVLANLVSSVPQCGDGCVWKVDLVVSFGVWCIHRILELSLTESRPELWGKYTYVLNRLQGVIDLAFFKPRTPMSPCFCLQVPASFQIKSSPSIPSSPLPPAARPARGTITTAATLLELIKDVEIAISGRKGRSGTAAGDVAFPKGKENLASVLKRYKRRLSNKPVGANEGGLGSRKLQ</sequence>
<feature type="transmembrane region" description="Helical" evidence="7">
    <location>
        <begin position="159"/>
        <end position="178"/>
    </location>
</feature>
<keyword evidence="4 7" id="KW-1133">Transmembrane helix</keyword>
<dbReference type="GO" id="GO:0009873">
    <property type="term" value="P:ethylene-activated signaling pathway"/>
    <property type="evidence" value="ECO:0007669"/>
    <property type="project" value="InterPro"/>
</dbReference>
<feature type="compositionally biased region" description="Basic and acidic residues" evidence="6">
    <location>
        <begin position="507"/>
        <end position="517"/>
    </location>
</feature>
<dbReference type="Proteomes" id="UP001153076">
    <property type="component" value="Unassembled WGS sequence"/>
</dbReference>
<organism evidence="8 9">
    <name type="scientific">Carnegiea gigantea</name>
    <dbReference type="NCBI Taxonomy" id="171969"/>
    <lineage>
        <taxon>Eukaryota</taxon>
        <taxon>Viridiplantae</taxon>
        <taxon>Streptophyta</taxon>
        <taxon>Embryophyta</taxon>
        <taxon>Tracheophyta</taxon>
        <taxon>Spermatophyta</taxon>
        <taxon>Magnoliopsida</taxon>
        <taxon>eudicotyledons</taxon>
        <taxon>Gunneridae</taxon>
        <taxon>Pentapetalae</taxon>
        <taxon>Caryophyllales</taxon>
        <taxon>Cactineae</taxon>
        <taxon>Cactaceae</taxon>
        <taxon>Cactoideae</taxon>
        <taxon>Echinocereeae</taxon>
        <taxon>Carnegiea</taxon>
    </lineage>
</organism>
<feature type="compositionally biased region" description="Basic and acidic residues" evidence="6">
    <location>
        <begin position="606"/>
        <end position="624"/>
    </location>
</feature>
<keyword evidence="9" id="KW-1185">Reference proteome</keyword>
<dbReference type="PANTHER" id="PTHR11706:SF75">
    <property type="entry name" value="ETHYLENE-INSENSITIVE PROTEIN 2"/>
    <property type="match status" value="1"/>
</dbReference>
<evidence type="ECO:0000256" key="6">
    <source>
        <dbReference type="SAM" id="MobiDB-lite"/>
    </source>
</evidence>
<evidence type="ECO:0000256" key="2">
    <source>
        <dbReference type="ARBA" id="ARBA00009965"/>
    </source>
</evidence>
<feature type="region of interest" description="Disordered" evidence="6">
    <location>
        <begin position="597"/>
        <end position="667"/>
    </location>
</feature>
<comment type="similarity">
    <text evidence="2">Belongs to the NRAMP (TC 2.A.55) family.</text>
</comment>
<dbReference type="GO" id="GO:0034755">
    <property type="term" value="P:iron ion transmembrane transport"/>
    <property type="evidence" value="ECO:0007669"/>
    <property type="project" value="TreeGrafter"/>
</dbReference>
<evidence type="ECO:0000313" key="9">
    <source>
        <dbReference type="Proteomes" id="UP001153076"/>
    </source>
</evidence>
<dbReference type="Pfam" id="PF01566">
    <property type="entry name" value="Nramp"/>
    <property type="match status" value="1"/>
</dbReference>
<feature type="transmembrane region" description="Helical" evidence="7">
    <location>
        <begin position="49"/>
        <end position="71"/>
    </location>
</feature>
<evidence type="ECO:0000256" key="1">
    <source>
        <dbReference type="ARBA" id="ARBA00004141"/>
    </source>
</evidence>
<dbReference type="PRINTS" id="PR00447">
    <property type="entry name" value="NATRESASSCMP"/>
</dbReference>
<gene>
    <name evidence="8" type="ORF">Cgig2_018122</name>
</gene>
<dbReference type="OrthoDB" id="409173at2759"/>
<feature type="transmembrane region" description="Helical" evidence="7">
    <location>
        <begin position="332"/>
        <end position="354"/>
    </location>
</feature>
<evidence type="ECO:0000256" key="3">
    <source>
        <dbReference type="ARBA" id="ARBA00022692"/>
    </source>
</evidence>
<feature type="transmembrane region" description="Helical" evidence="7">
    <location>
        <begin position="360"/>
        <end position="382"/>
    </location>
</feature>
<feature type="transmembrane region" description="Helical" evidence="7">
    <location>
        <begin position="402"/>
        <end position="423"/>
    </location>
</feature>
<name>A0A9Q1JGM3_9CARY</name>
<dbReference type="PIRSF" id="PIRSF037378">
    <property type="entry name" value="EIN2"/>
    <property type="match status" value="1"/>
</dbReference>
<evidence type="ECO:0000313" key="8">
    <source>
        <dbReference type="EMBL" id="KAJ8424112.1"/>
    </source>
</evidence>
<dbReference type="InterPro" id="IPR001046">
    <property type="entry name" value="NRAMP_fam"/>
</dbReference>
<dbReference type="EMBL" id="JAKOGI010001772">
    <property type="protein sequence ID" value="KAJ8424112.1"/>
    <property type="molecule type" value="Genomic_DNA"/>
</dbReference>
<evidence type="ECO:0000256" key="5">
    <source>
        <dbReference type="ARBA" id="ARBA00023136"/>
    </source>
</evidence>
<accession>A0A9Q1JGM3</accession>
<evidence type="ECO:0000256" key="4">
    <source>
        <dbReference type="ARBA" id="ARBA00022989"/>
    </source>
</evidence>
<dbReference type="GO" id="GO:0005384">
    <property type="term" value="F:manganese ion transmembrane transporter activity"/>
    <property type="evidence" value="ECO:0007669"/>
    <property type="project" value="TreeGrafter"/>
</dbReference>
<dbReference type="GO" id="GO:0015086">
    <property type="term" value="F:cadmium ion transmembrane transporter activity"/>
    <property type="evidence" value="ECO:0007669"/>
    <property type="project" value="TreeGrafter"/>
</dbReference>
<comment type="subcellular location">
    <subcellularLocation>
        <location evidence="1">Membrane</location>
        <topology evidence="1">Multi-pass membrane protein</topology>
    </subcellularLocation>
</comment>
<proteinExistence type="inferred from homology"/>
<feature type="transmembrane region" description="Helical" evidence="7">
    <location>
        <begin position="443"/>
        <end position="464"/>
    </location>
</feature>
<evidence type="ECO:0000256" key="7">
    <source>
        <dbReference type="SAM" id="Phobius"/>
    </source>
</evidence>
<feature type="transmembrane region" description="Helical" evidence="7">
    <location>
        <begin position="291"/>
        <end position="311"/>
    </location>
</feature>
<feature type="transmembrane region" description="Helical" evidence="7">
    <location>
        <begin position="12"/>
        <end position="29"/>
    </location>
</feature>
<comment type="caution">
    <text evidence="8">The sequence shown here is derived from an EMBL/GenBank/DDBJ whole genome shotgun (WGS) entry which is preliminary data.</text>
</comment>
<feature type="transmembrane region" description="Helical" evidence="7">
    <location>
        <begin position="238"/>
        <end position="258"/>
    </location>
</feature>
<reference evidence="8" key="1">
    <citation type="submission" date="2022-04" db="EMBL/GenBank/DDBJ databases">
        <title>Carnegiea gigantea Genome sequencing and assembly v2.</title>
        <authorList>
            <person name="Copetti D."/>
            <person name="Sanderson M.J."/>
            <person name="Burquez A."/>
            <person name="Wojciechowski M.F."/>
        </authorList>
    </citation>
    <scope>NUCLEOTIDE SEQUENCE</scope>
    <source>
        <strain evidence="8">SGP5-SGP5p</strain>
        <tissue evidence="8">Aerial part</tissue>
    </source>
</reference>
<keyword evidence="5 7" id="KW-0472">Membrane</keyword>
<dbReference type="InterPro" id="IPR017187">
    <property type="entry name" value="EIN2"/>
</dbReference>